<dbReference type="Gene3D" id="3.30.450.30">
    <property type="entry name" value="Dynein light chain 2a, cytoplasmic"/>
    <property type="match status" value="1"/>
</dbReference>
<evidence type="ECO:0000256" key="4">
    <source>
        <dbReference type="ARBA" id="ARBA00045571"/>
    </source>
</evidence>
<evidence type="ECO:0000313" key="7">
    <source>
        <dbReference type="EMBL" id="KAJ8385791.1"/>
    </source>
</evidence>
<feature type="signal peptide" evidence="6">
    <location>
        <begin position="1"/>
        <end position="18"/>
    </location>
</feature>
<dbReference type="GO" id="GO:0031902">
    <property type="term" value="C:late endosome membrane"/>
    <property type="evidence" value="ECO:0007669"/>
    <property type="project" value="UniProtKB-SubCell"/>
</dbReference>
<dbReference type="FunFam" id="3.30.450.30:FF:000003">
    <property type="entry name" value="ragulator complex protein LAMTOR3 homolog"/>
    <property type="match status" value="1"/>
</dbReference>
<keyword evidence="6" id="KW-0732">Signal</keyword>
<name>A0AAD7RMX4_9TELE</name>
<feature type="chain" id="PRO_5042281727" description="Ragulator complex protein LAMTOR3" evidence="6">
    <location>
        <begin position="19"/>
        <end position="333"/>
    </location>
</feature>
<evidence type="ECO:0000256" key="2">
    <source>
        <dbReference type="ARBA" id="ARBA00005356"/>
    </source>
</evidence>
<keyword evidence="3" id="KW-0967">Endosome</keyword>
<proteinExistence type="inferred from homology"/>
<evidence type="ECO:0000313" key="8">
    <source>
        <dbReference type="Proteomes" id="UP001221898"/>
    </source>
</evidence>
<reference evidence="7" key="1">
    <citation type="journal article" date="2023" name="Science">
        <title>Genome structures resolve the early diversification of teleost fishes.</title>
        <authorList>
            <person name="Parey E."/>
            <person name="Louis A."/>
            <person name="Montfort J."/>
            <person name="Bouchez O."/>
            <person name="Roques C."/>
            <person name="Iampietro C."/>
            <person name="Lluch J."/>
            <person name="Castinel A."/>
            <person name="Donnadieu C."/>
            <person name="Desvignes T."/>
            <person name="Floi Bucao C."/>
            <person name="Jouanno E."/>
            <person name="Wen M."/>
            <person name="Mejri S."/>
            <person name="Dirks R."/>
            <person name="Jansen H."/>
            <person name="Henkel C."/>
            <person name="Chen W.J."/>
            <person name="Zahm M."/>
            <person name="Cabau C."/>
            <person name="Klopp C."/>
            <person name="Thompson A.W."/>
            <person name="Robinson-Rechavi M."/>
            <person name="Braasch I."/>
            <person name="Lecointre G."/>
            <person name="Bobe J."/>
            <person name="Postlethwait J.H."/>
            <person name="Berthelot C."/>
            <person name="Roest Crollius H."/>
            <person name="Guiguen Y."/>
        </authorList>
    </citation>
    <scope>NUCLEOTIDE SEQUENCE</scope>
    <source>
        <strain evidence="7">NC1722</strain>
    </source>
</reference>
<dbReference type="GO" id="GO:0032008">
    <property type="term" value="P:positive regulation of TOR signaling"/>
    <property type="evidence" value="ECO:0007669"/>
    <property type="project" value="TreeGrafter"/>
</dbReference>
<dbReference type="AlphaFoldDB" id="A0AAD7RMX4"/>
<dbReference type="GO" id="GO:0071986">
    <property type="term" value="C:Ragulator complex"/>
    <property type="evidence" value="ECO:0007669"/>
    <property type="project" value="TreeGrafter"/>
</dbReference>
<keyword evidence="8" id="KW-1185">Reference proteome</keyword>
<comment type="similarity">
    <text evidence="2">Belongs to the LAMTOR3 family.</text>
</comment>
<dbReference type="InterPro" id="IPR015019">
    <property type="entry name" value="LAMTOR3"/>
</dbReference>
<evidence type="ECO:0000256" key="3">
    <source>
        <dbReference type="ARBA" id="ARBA00022753"/>
    </source>
</evidence>
<comment type="function">
    <text evidence="4">As part of the Ragulator complex it is involved in amino acid sensing and activation of mTORC1, a signaling complex promoting cell growth in response to growth factors, energy levels, and amino acids. Activated by amino acids through a mechanism involving the lysosomal V-ATPase, the Ragulator plays a dual role for the small GTPases Rag (RagA/RRAGA, RagB/RRAGB, RagC/RRAGC and/or RagD/RRAGD): it (1) acts as a guanine nucleotide exchange factor (GEF), activating the small GTPases Rag and (2) mediates recruitment of Rag GTPases to the lysosome membrane. Activated Ragulator and Rag GTPases function as a scaffold recruiting mTORC1 to lysosomes where it is in turn activated.</text>
</comment>
<dbReference type="GO" id="GO:0071230">
    <property type="term" value="P:cellular response to amino acid stimulus"/>
    <property type="evidence" value="ECO:0007669"/>
    <property type="project" value="TreeGrafter"/>
</dbReference>
<dbReference type="SMART" id="SM01278">
    <property type="entry name" value="MAPKK1_Int"/>
    <property type="match status" value="1"/>
</dbReference>
<keyword evidence="5" id="KW-0175">Coiled coil</keyword>
<feature type="coiled-coil region" evidence="5">
    <location>
        <begin position="75"/>
        <end position="102"/>
    </location>
</feature>
<evidence type="ECO:0008006" key="9">
    <source>
        <dbReference type="Google" id="ProtNLM"/>
    </source>
</evidence>
<protein>
    <recommendedName>
        <fullName evidence="9">Ragulator complex protein LAMTOR3</fullName>
    </recommendedName>
</protein>
<organism evidence="7 8">
    <name type="scientific">Aldrovandia affinis</name>
    <dbReference type="NCBI Taxonomy" id="143900"/>
    <lineage>
        <taxon>Eukaryota</taxon>
        <taxon>Metazoa</taxon>
        <taxon>Chordata</taxon>
        <taxon>Craniata</taxon>
        <taxon>Vertebrata</taxon>
        <taxon>Euteleostomi</taxon>
        <taxon>Actinopterygii</taxon>
        <taxon>Neopterygii</taxon>
        <taxon>Teleostei</taxon>
        <taxon>Notacanthiformes</taxon>
        <taxon>Halosauridae</taxon>
        <taxon>Aldrovandia</taxon>
    </lineage>
</organism>
<sequence length="333" mass="37431">MMGLGVSALFWWLRGKSGQNQERLEAENVKIQELEGEVLLKNRQTQIKDKLNLEMKIKCALGELQNMIGQWQRMDQALQQKAAEVESEHRDKEMEVKALLRSHKLKVHEIEEKHLRAEISYEAEIESLKKQSQEIWLPQQDPLHLRTADAANGCPGAPPLPSDRDHGLVVKGGSLVVEYTPPSDRDHGLGKLSNSETEGFSILTQRLENMADELKRYLYKQLPSVEGLHAIVVTDRDGVPVIKVANDNAPEYALRPGFLSTFALATDQGSKLGLSKNKSIICYYNTYQIVQFNRLPLVISFIASSSANTGLIISLEKELVPLIEELRQVVEVS</sequence>
<gene>
    <name evidence="7" type="ORF">AAFF_G00182350</name>
</gene>
<accession>A0AAD7RMX4</accession>
<dbReference type="Pfam" id="PF08923">
    <property type="entry name" value="MAPKK1_Int"/>
    <property type="match status" value="1"/>
</dbReference>
<dbReference type="SUPFAM" id="SSF103196">
    <property type="entry name" value="Roadblock/LC7 domain"/>
    <property type="match status" value="1"/>
</dbReference>
<dbReference type="PANTHER" id="PTHR13378">
    <property type="entry name" value="REGULATOR COMPLEX PROTEIN LAMTOR3"/>
    <property type="match status" value="1"/>
</dbReference>
<evidence type="ECO:0000256" key="6">
    <source>
        <dbReference type="SAM" id="SignalP"/>
    </source>
</evidence>
<evidence type="ECO:0000256" key="1">
    <source>
        <dbReference type="ARBA" id="ARBA00004492"/>
    </source>
</evidence>
<dbReference type="Proteomes" id="UP001221898">
    <property type="component" value="Unassembled WGS sequence"/>
</dbReference>
<dbReference type="PANTHER" id="PTHR13378:SF1">
    <property type="entry name" value="RAGULATOR COMPLEX PROTEIN LAMTOR3"/>
    <property type="match status" value="1"/>
</dbReference>
<evidence type="ECO:0000256" key="5">
    <source>
        <dbReference type="SAM" id="Coils"/>
    </source>
</evidence>
<comment type="subcellular location">
    <subcellularLocation>
        <location evidence="1">Late endosome membrane</location>
        <topology evidence="1">Peripheral membrane protein</topology>
        <orientation evidence="1">Cytoplasmic side</orientation>
    </subcellularLocation>
</comment>
<dbReference type="EMBL" id="JAINUG010000241">
    <property type="protein sequence ID" value="KAJ8385791.1"/>
    <property type="molecule type" value="Genomic_DNA"/>
</dbReference>
<comment type="caution">
    <text evidence="7">The sequence shown here is derived from an EMBL/GenBank/DDBJ whole genome shotgun (WGS) entry which is preliminary data.</text>
</comment>